<feature type="compositionally biased region" description="Polar residues" evidence="3">
    <location>
        <begin position="609"/>
        <end position="618"/>
    </location>
</feature>
<dbReference type="Pfam" id="PF00772">
    <property type="entry name" value="DnaB"/>
    <property type="match status" value="2"/>
</dbReference>
<feature type="region of interest" description="Disordered" evidence="3">
    <location>
        <begin position="1"/>
        <end position="47"/>
    </location>
</feature>
<dbReference type="EMBL" id="VUOB01000175">
    <property type="protein sequence ID" value="KAA2245903.1"/>
    <property type="molecule type" value="Genomic_DNA"/>
</dbReference>
<dbReference type="GO" id="GO:0006260">
    <property type="term" value="P:DNA replication"/>
    <property type="evidence" value="ECO:0007669"/>
    <property type="project" value="UniProtKB-KW"/>
</dbReference>
<dbReference type="GO" id="GO:0005829">
    <property type="term" value="C:cytosol"/>
    <property type="evidence" value="ECO:0007669"/>
    <property type="project" value="TreeGrafter"/>
</dbReference>
<evidence type="ECO:0000313" key="5">
    <source>
        <dbReference type="EMBL" id="KAA2245903.1"/>
    </source>
</evidence>
<sequence>MVGHPHRPGLLPAGGRPRPRRAVGPRRRPLRAAARDPARPNRRGRATLMSPMTPREYAERALLGFLLLQPRHVTEIARTLEPGDFWRPAHTVVFRELRDMVAEATAAKAAPDRVWALYADEPAITVHHVQREQISSAQMEAAQDRAGQYLQIAEVDLPHGTPDAALADRVAEVVAKYQEYDPDRAYDQWMQQRELDADGGLTAAAVAALAANPELEITPWFVHDGQRFTAIRTGVDEFVIRHESEYDPREFGTKYTIEDGPEDDFDFYRDVIGDDIVYGGMVYSHTQYKIEDGEPVELTEWERDAIIAEDAAQWQAEQAARSQVPGVDPVSLHARVAASSAADAHLVTGPYLHTLVATAPSAEVAQPEAWALMVLEASLRRTVARNGMQVGQAADAVPELTSLLSTLHAALGQIEHVAQRWDRANPTTASWDRTLEEVSSHTVAPVNRDVVDTGLDLFADAPDERDIAIAENSVMAYMLTEPRVLDRWRDRLLPTDFADPTISAAYQTAVEMRGAGRPVEPVTIAWEQQRTAAGRQSAGLSVERLVELTTHPPVGTPDWAVDVVMRGAVARLTATAAKAVQTAAQHPGLQPTDLLHTARTYYQAVQSTVTGRMTSPPSRTDRLTGRDTTNAERAGGRTTAQVIDLRERSSSLRSVLSGAADTTGNTDLHRHAEAELDTDHGPDLGP</sequence>
<dbReference type="Gene3D" id="1.10.860.10">
    <property type="entry name" value="DNAb Helicase, Chain A"/>
    <property type="match status" value="3"/>
</dbReference>
<dbReference type="PANTHER" id="PTHR30153:SF2">
    <property type="entry name" value="REPLICATIVE DNA HELICASE"/>
    <property type="match status" value="1"/>
</dbReference>
<dbReference type="Proteomes" id="UP000323454">
    <property type="component" value="Unassembled WGS sequence"/>
</dbReference>
<comment type="caution">
    <text evidence="5">The sequence shown here is derived from an EMBL/GenBank/DDBJ whole genome shotgun (WGS) entry which is preliminary data.</text>
</comment>
<dbReference type="PANTHER" id="PTHR30153">
    <property type="entry name" value="REPLICATIVE DNA HELICASE DNAB"/>
    <property type="match status" value="1"/>
</dbReference>
<dbReference type="SUPFAM" id="SSF48024">
    <property type="entry name" value="N-terminal domain of DnaB helicase"/>
    <property type="match status" value="2"/>
</dbReference>
<keyword evidence="2" id="KW-0238">DNA-binding</keyword>
<feature type="domain" description="DNA helicase DnaB-like N-terminal" evidence="4">
    <location>
        <begin position="470"/>
        <end position="539"/>
    </location>
</feature>
<feature type="domain" description="DNA helicase DnaB-like N-terminal" evidence="4">
    <location>
        <begin position="57"/>
        <end position="104"/>
    </location>
</feature>
<proteinExistence type="predicted"/>
<dbReference type="GO" id="GO:0003677">
    <property type="term" value="F:DNA binding"/>
    <property type="evidence" value="ECO:0007669"/>
    <property type="project" value="UniProtKB-KW"/>
</dbReference>
<dbReference type="InterPro" id="IPR016136">
    <property type="entry name" value="DNA_helicase_N/primase_C"/>
</dbReference>
<keyword evidence="6" id="KW-1185">Reference proteome</keyword>
<dbReference type="OrthoDB" id="2970604at2"/>
<feature type="region of interest" description="Disordered" evidence="3">
    <location>
        <begin position="654"/>
        <end position="686"/>
    </location>
</feature>
<accession>A0A5B2W1R8</accession>
<feature type="compositionally biased region" description="Basic residues" evidence="3">
    <location>
        <begin position="17"/>
        <end position="30"/>
    </location>
</feature>
<evidence type="ECO:0000256" key="2">
    <source>
        <dbReference type="ARBA" id="ARBA00023125"/>
    </source>
</evidence>
<evidence type="ECO:0000313" key="6">
    <source>
        <dbReference type="Proteomes" id="UP000323454"/>
    </source>
</evidence>
<gene>
    <name evidence="5" type="ORF">F0L68_41100</name>
</gene>
<evidence type="ECO:0000259" key="4">
    <source>
        <dbReference type="Pfam" id="PF00772"/>
    </source>
</evidence>
<dbReference type="AlphaFoldDB" id="A0A5B2W1R8"/>
<feature type="region of interest" description="Disordered" evidence="3">
    <location>
        <begin position="609"/>
        <end position="640"/>
    </location>
</feature>
<evidence type="ECO:0000256" key="1">
    <source>
        <dbReference type="ARBA" id="ARBA00022705"/>
    </source>
</evidence>
<reference evidence="5 6" key="1">
    <citation type="submission" date="2019-09" db="EMBL/GenBank/DDBJ databases">
        <title>Goodfellowia gen. nov., a new genus of the Pseudonocardineae related to Actinoalloteichus, containing Goodfellowia coeruleoviolacea gen. nov., comb. nov. gen. nov., comb. nov.</title>
        <authorList>
            <person name="Labeda D."/>
        </authorList>
    </citation>
    <scope>NUCLEOTIDE SEQUENCE [LARGE SCALE GENOMIC DNA]</scope>
    <source>
        <strain evidence="5 6">AN110305</strain>
    </source>
</reference>
<evidence type="ECO:0000256" key="3">
    <source>
        <dbReference type="SAM" id="MobiDB-lite"/>
    </source>
</evidence>
<reference evidence="5 6" key="2">
    <citation type="submission" date="2019-09" db="EMBL/GenBank/DDBJ databases">
        <authorList>
            <person name="Jin C."/>
        </authorList>
    </citation>
    <scope>NUCLEOTIDE SEQUENCE [LARGE SCALE GENOMIC DNA]</scope>
    <source>
        <strain evidence="5 6">AN110305</strain>
    </source>
</reference>
<dbReference type="GO" id="GO:0005524">
    <property type="term" value="F:ATP binding"/>
    <property type="evidence" value="ECO:0007669"/>
    <property type="project" value="InterPro"/>
</dbReference>
<dbReference type="GO" id="GO:0003678">
    <property type="term" value="F:DNA helicase activity"/>
    <property type="evidence" value="ECO:0007669"/>
    <property type="project" value="InterPro"/>
</dbReference>
<organism evidence="5 6">
    <name type="scientific">Solihabitans fulvus</name>
    <dbReference type="NCBI Taxonomy" id="1892852"/>
    <lineage>
        <taxon>Bacteria</taxon>
        <taxon>Bacillati</taxon>
        <taxon>Actinomycetota</taxon>
        <taxon>Actinomycetes</taxon>
        <taxon>Pseudonocardiales</taxon>
        <taxon>Pseudonocardiaceae</taxon>
        <taxon>Solihabitans</taxon>
    </lineage>
</organism>
<keyword evidence="1" id="KW-0235">DNA replication</keyword>
<name>A0A5B2W1R8_9PSEU</name>
<feature type="compositionally biased region" description="Basic and acidic residues" evidence="3">
    <location>
        <begin position="667"/>
        <end position="686"/>
    </location>
</feature>
<dbReference type="InterPro" id="IPR036185">
    <property type="entry name" value="DNA_heli_DnaB-like_N_sf"/>
</dbReference>
<dbReference type="InterPro" id="IPR007693">
    <property type="entry name" value="DNA_helicase_DnaB-like_N"/>
</dbReference>
<protein>
    <recommendedName>
        <fullName evidence="4">DNA helicase DnaB-like N-terminal domain-containing protein</fullName>
    </recommendedName>
</protein>